<name>A0A4S8LI61_DENBC</name>
<evidence type="ECO:0000313" key="2">
    <source>
        <dbReference type="EMBL" id="THU88724.1"/>
    </source>
</evidence>
<evidence type="ECO:0000313" key="3">
    <source>
        <dbReference type="Proteomes" id="UP000297245"/>
    </source>
</evidence>
<feature type="region of interest" description="Disordered" evidence="1">
    <location>
        <begin position="1"/>
        <end position="23"/>
    </location>
</feature>
<keyword evidence="3" id="KW-1185">Reference proteome</keyword>
<dbReference type="AlphaFoldDB" id="A0A4S8LI61"/>
<dbReference type="Proteomes" id="UP000297245">
    <property type="component" value="Unassembled WGS sequence"/>
</dbReference>
<gene>
    <name evidence="2" type="ORF">K435DRAFT_803304</name>
</gene>
<sequence length="109" mass="12263">MARTNPVSRGAGRSKLRKNQSNCKWNNVQHAELDDIQRNQLAQWLLLVKEVDETLARVIAFGVTPPKKRKLDAGNTEPDNTKKMRTRSASVKKTAANLPGKTTRRKANK</sequence>
<proteinExistence type="predicted"/>
<reference evidence="2 3" key="1">
    <citation type="journal article" date="2019" name="Nat. Ecol. Evol.">
        <title>Megaphylogeny resolves global patterns of mushroom evolution.</title>
        <authorList>
            <person name="Varga T."/>
            <person name="Krizsan K."/>
            <person name="Foldi C."/>
            <person name="Dima B."/>
            <person name="Sanchez-Garcia M."/>
            <person name="Sanchez-Ramirez S."/>
            <person name="Szollosi G.J."/>
            <person name="Szarkandi J.G."/>
            <person name="Papp V."/>
            <person name="Albert L."/>
            <person name="Andreopoulos W."/>
            <person name="Angelini C."/>
            <person name="Antonin V."/>
            <person name="Barry K.W."/>
            <person name="Bougher N.L."/>
            <person name="Buchanan P."/>
            <person name="Buyck B."/>
            <person name="Bense V."/>
            <person name="Catcheside P."/>
            <person name="Chovatia M."/>
            <person name="Cooper J."/>
            <person name="Damon W."/>
            <person name="Desjardin D."/>
            <person name="Finy P."/>
            <person name="Geml J."/>
            <person name="Haridas S."/>
            <person name="Hughes K."/>
            <person name="Justo A."/>
            <person name="Karasinski D."/>
            <person name="Kautmanova I."/>
            <person name="Kiss B."/>
            <person name="Kocsube S."/>
            <person name="Kotiranta H."/>
            <person name="LaButti K.M."/>
            <person name="Lechner B.E."/>
            <person name="Liimatainen K."/>
            <person name="Lipzen A."/>
            <person name="Lukacs Z."/>
            <person name="Mihaltcheva S."/>
            <person name="Morgado L.N."/>
            <person name="Niskanen T."/>
            <person name="Noordeloos M.E."/>
            <person name="Ohm R.A."/>
            <person name="Ortiz-Santana B."/>
            <person name="Ovrebo C."/>
            <person name="Racz N."/>
            <person name="Riley R."/>
            <person name="Savchenko A."/>
            <person name="Shiryaev A."/>
            <person name="Soop K."/>
            <person name="Spirin V."/>
            <person name="Szebenyi C."/>
            <person name="Tomsovsky M."/>
            <person name="Tulloss R.E."/>
            <person name="Uehling J."/>
            <person name="Grigoriev I.V."/>
            <person name="Vagvolgyi C."/>
            <person name="Papp T."/>
            <person name="Martin F.M."/>
            <person name="Miettinen O."/>
            <person name="Hibbett D.S."/>
            <person name="Nagy L.G."/>
        </authorList>
    </citation>
    <scope>NUCLEOTIDE SEQUENCE [LARGE SCALE GENOMIC DNA]</scope>
    <source>
        <strain evidence="2 3">CBS 962.96</strain>
    </source>
</reference>
<organism evidence="2 3">
    <name type="scientific">Dendrothele bispora (strain CBS 962.96)</name>
    <dbReference type="NCBI Taxonomy" id="1314807"/>
    <lineage>
        <taxon>Eukaryota</taxon>
        <taxon>Fungi</taxon>
        <taxon>Dikarya</taxon>
        <taxon>Basidiomycota</taxon>
        <taxon>Agaricomycotina</taxon>
        <taxon>Agaricomycetes</taxon>
        <taxon>Agaricomycetidae</taxon>
        <taxon>Agaricales</taxon>
        <taxon>Agaricales incertae sedis</taxon>
        <taxon>Dendrothele</taxon>
    </lineage>
</organism>
<accession>A0A4S8LI61</accession>
<feature type="region of interest" description="Disordered" evidence="1">
    <location>
        <begin position="66"/>
        <end position="109"/>
    </location>
</feature>
<protein>
    <submittedName>
        <fullName evidence="2">Uncharacterized protein</fullName>
    </submittedName>
</protein>
<evidence type="ECO:0000256" key="1">
    <source>
        <dbReference type="SAM" id="MobiDB-lite"/>
    </source>
</evidence>
<dbReference type="EMBL" id="ML179398">
    <property type="protein sequence ID" value="THU88724.1"/>
    <property type="molecule type" value="Genomic_DNA"/>
</dbReference>